<protein>
    <recommendedName>
        <fullName evidence="10">Potassium transporter</fullName>
    </recommendedName>
</protein>
<comment type="caution">
    <text evidence="14">The sequence shown here is derived from an EMBL/GenBank/DDBJ whole genome shotgun (WGS) entry which is preliminary data.</text>
</comment>
<keyword evidence="8 10" id="KW-0406">Ion transport</keyword>
<keyword evidence="6 10" id="KW-0630">Potassium</keyword>
<comment type="caution">
    <text evidence="10">Lacks conserved residue(s) required for the propagation of feature annotation.</text>
</comment>
<dbReference type="OrthoDB" id="504708at2759"/>
<evidence type="ECO:0000256" key="8">
    <source>
        <dbReference type="ARBA" id="ARBA00023065"/>
    </source>
</evidence>
<accession>A0A2P5FFP6</accession>
<dbReference type="InterPro" id="IPR053951">
    <property type="entry name" value="K_trans_N"/>
</dbReference>
<evidence type="ECO:0000256" key="9">
    <source>
        <dbReference type="ARBA" id="ARBA00023136"/>
    </source>
</evidence>
<feature type="compositionally biased region" description="Acidic residues" evidence="11">
    <location>
        <begin position="33"/>
        <end position="44"/>
    </location>
</feature>
<feature type="region of interest" description="Disordered" evidence="11">
    <location>
        <begin position="1"/>
        <end position="53"/>
    </location>
</feature>
<evidence type="ECO:0000256" key="5">
    <source>
        <dbReference type="ARBA" id="ARBA00022692"/>
    </source>
</evidence>
<keyword evidence="3" id="KW-0813">Transport</keyword>
<keyword evidence="4 10" id="KW-0633">Potassium transport</keyword>
<evidence type="ECO:0000256" key="2">
    <source>
        <dbReference type="ARBA" id="ARBA00008440"/>
    </source>
</evidence>
<feature type="domain" description="K+ potassium transporter integral membrane" evidence="12">
    <location>
        <begin position="99"/>
        <end position="585"/>
    </location>
</feature>
<dbReference type="AlphaFoldDB" id="A0A2P5FFP6"/>
<feature type="transmembrane region" description="Helical" evidence="10">
    <location>
        <begin position="293"/>
        <end position="313"/>
    </location>
</feature>
<sequence length="825" mass="93197">MSNQVPDHDESSTRVHDEYSVGERAVTDHQVQEDQEEEKEEEEASHDHHEKGLRAKKLSWHKLRRYDSLDVESRSVRGRHAYGAHGSKASADWSVILHLAFQSIGIVYGDIGTSPLYVYSSTFAEGIKHNDDILGVLSLIFYTITLIPLIKYVFIVLKANDNGDGGTFALYSLICRYAKVGLTPNEQAEDRDVSNFELELPSNSLKRASKLKSKLENTKFAKYFLLFATMLGTSMVIGDGVLTPCISVLSAVGGIKEAKSTMSQDMIVWISVAILICLFMVQRFGTDKVGYSFAPIICVWFALIAGIGLHNFVKFDPSVVKAINPKYIFDYFHRNKKQAWISLGGIVLAITGTEALFADVGHFTVRSIQLSMCCVTYPALIMAYTGQASFLRKHNDVVSDTFYKSIPKPFYWPMFVVAVAAAIIASQAMISGTFSIVQQSLSLGCFPRVKIVHTSTKYEGQVYVPEVNYLLMVACVAVTLGFKTTTKIGNAYGIAVVFVMTLTSSFLVLIMIMIWKTNILLIITYVVIIGSVELLYLSSVLYKFDQGGYLPLAFAGLLMAVMFVWNNVYRRKYYYELDHKISPEKIKEITNETNLCRLPGLAMFYSELVQGIPPIFKHYAANVPALHSVLVFVSIKSLPISKVPPEERFLFRRVEPRNLYVFRCVARYGYTDVRNENEPFEKMLFEKLKEFMRSEFWLFHIETSSNGSGTRELVDHQNNVGDSKEGLITEEEDENHGDEDGKEVSKEKRHEMLDREIDELDRAWRAGVVHLIGENEVVAAKGAGIGKRIMIDYAYNFLKKNLRQTDKVFDIPHKRLLKVGMTYEL</sequence>
<dbReference type="Proteomes" id="UP000237000">
    <property type="component" value="Unassembled WGS sequence"/>
</dbReference>
<evidence type="ECO:0000256" key="6">
    <source>
        <dbReference type="ARBA" id="ARBA00022958"/>
    </source>
</evidence>
<dbReference type="Pfam" id="PF22776">
    <property type="entry name" value="K_trans_C"/>
    <property type="match status" value="1"/>
</dbReference>
<feature type="domain" description="K+ potassium transporter C-terminal" evidence="13">
    <location>
        <begin position="599"/>
        <end position="825"/>
    </location>
</feature>
<dbReference type="STRING" id="63057.A0A2P5FFP6"/>
<dbReference type="GO" id="GO:0005886">
    <property type="term" value="C:plasma membrane"/>
    <property type="evidence" value="ECO:0007669"/>
    <property type="project" value="UniProtKB-SubCell"/>
</dbReference>
<evidence type="ECO:0000313" key="14">
    <source>
        <dbReference type="EMBL" id="PON96613.1"/>
    </source>
</evidence>
<feature type="transmembrane region" description="Helical" evidence="10">
    <location>
        <begin position="262"/>
        <end position="281"/>
    </location>
</feature>
<evidence type="ECO:0000256" key="3">
    <source>
        <dbReference type="ARBA" id="ARBA00022448"/>
    </source>
</evidence>
<dbReference type="Pfam" id="PF02705">
    <property type="entry name" value="K_trans"/>
    <property type="match status" value="1"/>
</dbReference>
<name>A0A2P5FFP6_TREOI</name>
<reference evidence="15" key="1">
    <citation type="submission" date="2016-06" db="EMBL/GenBank/DDBJ databases">
        <title>Parallel loss of symbiosis genes in relatives of nitrogen-fixing non-legume Parasponia.</title>
        <authorList>
            <person name="Van Velzen R."/>
            <person name="Holmer R."/>
            <person name="Bu F."/>
            <person name="Rutten L."/>
            <person name="Van Zeijl A."/>
            <person name="Liu W."/>
            <person name="Santuari L."/>
            <person name="Cao Q."/>
            <person name="Sharma T."/>
            <person name="Shen D."/>
            <person name="Roswanjaya Y."/>
            <person name="Wardhani T."/>
            <person name="Kalhor M.S."/>
            <person name="Jansen J."/>
            <person name="Van den Hoogen J."/>
            <person name="Gungor B."/>
            <person name="Hartog M."/>
            <person name="Hontelez J."/>
            <person name="Verver J."/>
            <person name="Yang W.-C."/>
            <person name="Schijlen E."/>
            <person name="Repin R."/>
            <person name="Schilthuizen M."/>
            <person name="Schranz E."/>
            <person name="Heidstra R."/>
            <person name="Miyata K."/>
            <person name="Fedorova E."/>
            <person name="Kohlen W."/>
            <person name="Bisseling T."/>
            <person name="Smit S."/>
            <person name="Geurts R."/>
        </authorList>
    </citation>
    <scope>NUCLEOTIDE SEQUENCE [LARGE SCALE GENOMIC DNA]</scope>
    <source>
        <strain evidence="15">cv. RG33-2</strain>
    </source>
</reference>
<evidence type="ECO:0000256" key="7">
    <source>
        <dbReference type="ARBA" id="ARBA00022989"/>
    </source>
</evidence>
<comment type="function">
    <text evidence="10">Potassium transporter.</text>
</comment>
<feature type="transmembrane region" description="Helical" evidence="10">
    <location>
        <begin position="467"/>
        <end position="485"/>
    </location>
</feature>
<dbReference type="NCBIfam" id="TIGR00794">
    <property type="entry name" value="kup"/>
    <property type="match status" value="1"/>
</dbReference>
<keyword evidence="7 10" id="KW-1133">Transmembrane helix</keyword>
<comment type="subcellular location">
    <subcellularLocation>
        <location evidence="1">Cell membrane</location>
        <topology evidence="1">Multi-pass membrane protein</topology>
    </subcellularLocation>
    <subcellularLocation>
        <location evidence="10">Membrane</location>
        <topology evidence="10">Multi-pass membrane protein</topology>
    </subcellularLocation>
</comment>
<feature type="region of interest" description="Disordered" evidence="11">
    <location>
        <begin position="717"/>
        <end position="748"/>
    </location>
</feature>
<evidence type="ECO:0000256" key="11">
    <source>
        <dbReference type="SAM" id="MobiDB-lite"/>
    </source>
</evidence>
<evidence type="ECO:0000259" key="12">
    <source>
        <dbReference type="Pfam" id="PF02705"/>
    </source>
</evidence>
<dbReference type="EMBL" id="JXTC01000037">
    <property type="protein sequence ID" value="PON96613.1"/>
    <property type="molecule type" value="Genomic_DNA"/>
</dbReference>
<evidence type="ECO:0000256" key="4">
    <source>
        <dbReference type="ARBA" id="ARBA00022538"/>
    </source>
</evidence>
<dbReference type="InterPro" id="IPR003855">
    <property type="entry name" value="K+_transporter"/>
</dbReference>
<keyword evidence="5 10" id="KW-0812">Transmembrane</keyword>
<feature type="transmembrane region" description="Helical" evidence="10">
    <location>
        <begin position="370"/>
        <end position="390"/>
    </location>
</feature>
<evidence type="ECO:0000256" key="10">
    <source>
        <dbReference type="RuleBase" id="RU321113"/>
    </source>
</evidence>
<feature type="compositionally biased region" description="Basic and acidic residues" evidence="11">
    <location>
        <begin position="738"/>
        <end position="748"/>
    </location>
</feature>
<feature type="compositionally biased region" description="Basic and acidic residues" evidence="11">
    <location>
        <begin position="1"/>
        <end position="32"/>
    </location>
</feature>
<proteinExistence type="inferred from homology"/>
<feature type="transmembrane region" description="Helical" evidence="10">
    <location>
        <begin position="410"/>
        <end position="430"/>
    </location>
</feature>
<organism evidence="14 15">
    <name type="scientific">Trema orientale</name>
    <name type="common">Charcoal tree</name>
    <name type="synonym">Celtis orientalis</name>
    <dbReference type="NCBI Taxonomy" id="63057"/>
    <lineage>
        <taxon>Eukaryota</taxon>
        <taxon>Viridiplantae</taxon>
        <taxon>Streptophyta</taxon>
        <taxon>Embryophyta</taxon>
        <taxon>Tracheophyta</taxon>
        <taxon>Spermatophyta</taxon>
        <taxon>Magnoliopsida</taxon>
        <taxon>eudicotyledons</taxon>
        <taxon>Gunneridae</taxon>
        <taxon>Pentapetalae</taxon>
        <taxon>rosids</taxon>
        <taxon>fabids</taxon>
        <taxon>Rosales</taxon>
        <taxon>Cannabaceae</taxon>
        <taxon>Trema</taxon>
    </lineage>
</organism>
<feature type="transmembrane region" description="Helical" evidence="10">
    <location>
        <begin position="133"/>
        <end position="154"/>
    </location>
</feature>
<keyword evidence="9 10" id="KW-0472">Membrane</keyword>
<feature type="transmembrane region" description="Helical" evidence="10">
    <location>
        <begin position="519"/>
        <end position="542"/>
    </location>
</feature>
<feature type="compositionally biased region" description="Acidic residues" evidence="11">
    <location>
        <begin position="728"/>
        <end position="737"/>
    </location>
</feature>
<feature type="transmembrane region" description="Helical" evidence="10">
    <location>
        <begin position="491"/>
        <end position="512"/>
    </location>
</feature>
<feature type="transmembrane region" description="Helical" evidence="10">
    <location>
        <begin position="548"/>
        <end position="565"/>
    </location>
</feature>
<feature type="transmembrane region" description="Helical" evidence="10">
    <location>
        <begin position="339"/>
        <end position="358"/>
    </location>
</feature>
<dbReference type="GO" id="GO:0015079">
    <property type="term" value="F:potassium ion transmembrane transporter activity"/>
    <property type="evidence" value="ECO:0007669"/>
    <property type="project" value="UniProtKB-UniRule"/>
</dbReference>
<evidence type="ECO:0000256" key="1">
    <source>
        <dbReference type="ARBA" id="ARBA00004651"/>
    </source>
</evidence>
<dbReference type="InParanoid" id="A0A2P5FFP6"/>
<keyword evidence="15" id="KW-1185">Reference proteome</keyword>
<dbReference type="PANTHER" id="PTHR30540">
    <property type="entry name" value="OSMOTIC STRESS POTASSIUM TRANSPORTER"/>
    <property type="match status" value="1"/>
</dbReference>
<dbReference type="InterPro" id="IPR053952">
    <property type="entry name" value="K_trans_C"/>
</dbReference>
<evidence type="ECO:0000259" key="13">
    <source>
        <dbReference type="Pfam" id="PF22776"/>
    </source>
</evidence>
<dbReference type="PANTHER" id="PTHR30540:SF87">
    <property type="entry name" value="POTASSIUM TRANSPORTER"/>
    <property type="match status" value="1"/>
</dbReference>
<comment type="similarity">
    <text evidence="2 10">Belongs to the HAK/KUP transporter (TC 2.A.72.3) family.</text>
</comment>
<evidence type="ECO:0000313" key="15">
    <source>
        <dbReference type="Proteomes" id="UP000237000"/>
    </source>
</evidence>
<gene>
    <name evidence="14" type="primary">TorPOT14</name>
    <name evidence="14" type="ORF">TorRG33x02_075940</name>
</gene>